<dbReference type="GO" id="GO:0016491">
    <property type="term" value="F:oxidoreductase activity"/>
    <property type="evidence" value="ECO:0007669"/>
    <property type="project" value="UniProtKB-KW"/>
</dbReference>
<evidence type="ECO:0000313" key="7">
    <source>
        <dbReference type="EMBL" id="KAJ4802971.1"/>
    </source>
</evidence>
<dbReference type="FunFam" id="2.60.120.330:FF:000018">
    <property type="entry name" value="2-oxoglutarate (2OG) and Fe(II)-dependent oxygenase superfamily protein"/>
    <property type="match status" value="1"/>
</dbReference>
<dbReference type="AlphaFoldDB" id="A0AAV8GGK7"/>
<evidence type="ECO:0000256" key="1">
    <source>
        <dbReference type="ARBA" id="ARBA00008056"/>
    </source>
</evidence>
<keyword evidence="3 5" id="KW-0560">Oxidoreductase</keyword>
<comment type="caution">
    <text evidence="7">The sequence shown here is derived from an EMBL/GenBank/DDBJ whole genome shotgun (WGS) entry which is preliminary data.</text>
</comment>
<evidence type="ECO:0000259" key="6">
    <source>
        <dbReference type="PROSITE" id="PS51471"/>
    </source>
</evidence>
<dbReference type="InterPro" id="IPR044861">
    <property type="entry name" value="IPNS-like_FE2OG_OXY"/>
</dbReference>
<evidence type="ECO:0000256" key="2">
    <source>
        <dbReference type="ARBA" id="ARBA00022723"/>
    </source>
</evidence>
<dbReference type="EMBL" id="JAMFTS010000001">
    <property type="protein sequence ID" value="KAJ4802971.1"/>
    <property type="molecule type" value="Genomic_DNA"/>
</dbReference>
<keyword evidence="8" id="KW-1185">Reference proteome</keyword>
<reference evidence="7" key="1">
    <citation type="submission" date="2022-08" db="EMBL/GenBank/DDBJ databases">
        <authorList>
            <person name="Marques A."/>
        </authorList>
    </citation>
    <scope>NUCLEOTIDE SEQUENCE</scope>
    <source>
        <strain evidence="7">RhyPub2mFocal</strain>
        <tissue evidence="7">Leaves</tissue>
    </source>
</reference>
<sequence>MEEGKEEMGSRLVQELAMSGRDAPTSYIQRDPVRQINSPPHTSAQVPVIDLNRLSQSDGAQVPVIDLNLLSQSDGADESVKFRDALLSWGLFLAVNHGIPSSFLDEVLNLSTEFFHLPLEEKQKFANLVDGKEFKLEGYGNDIVLRDDQTLDWNDRLYLLVQPEDQRNLDVWPTNPVSFRDVLHTFGKNTQTVRAQILRAMAKVLELKEDCFVKQFDEKANMYARFNYYPLCKRPDLVFGLKPHADASAMTILLLDKEVAGLQVRKNAEWVDVPVFPDSLLVVIGDGIEIMSNGIFKSPIHRVVANSEKERLSVVMFSALDPEKNLEPLDELIDETRPRMYKTVKTKDYLADHFKHFSEGKRTLDFYKI</sequence>
<dbReference type="Gene3D" id="2.60.120.330">
    <property type="entry name" value="B-lactam Antibiotic, Isopenicillin N Synthase, Chain"/>
    <property type="match status" value="1"/>
</dbReference>
<name>A0AAV8GGK7_9POAL</name>
<evidence type="ECO:0000256" key="3">
    <source>
        <dbReference type="ARBA" id="ARBA00023002"/>
    </source>
</evidence>
<keyword evidence="4 5" id="KW-0408">Iron</keyword>
<dbReference type="SUPFAM" id="SSF51197">
    <property type="entry name" value="Clavaminate synthase-like"/>
    <property type="match status" value="1"/>
</dbReference>
<accession>A0AAV8GGK7</accession>
<protein>
    <submittedName>
        <fullName evidence="7">2-oxoglutarate (2OG) and Fe(II)-dependent oxygenase superfamily protein</fullName>
    </submittedName>
</protein>
<keyword evidence="2 5" id="KW-0479">Metal-binding</keyword>
<evidence type="ECO:0000256" key="4">
    <source>
        <dbReference type="ARBA" id="ARBA00023004"/>
    </source>
</evidence>
<gene>
    <name evidence="7" type="ORF">LUZ62_015537</name>
</gene>
<proteinExistence type="inferred from homology"/>
<dbReference type="PROSITE" id="PS51471">
    <property type="entry name" value="FE2OG_OXY"/>
    <property type="match status" value="1"/>
</dbReference>
<dbReference type="InterPro" id="IPR026992">
    <property type="entry name" value="DIOX_N"/>
</dbReference>
<dbReference type="PANTHER" id="PTHR47991">
    <property type="entry name" value="OXOGLUTARATE/IRON-DEPENDENT DIOXYGENASE"/>
    <property type="match status" value="1"/>
</dbReference>
<dbReference type="Proteomes" id="UP001140206">
    <property type="component" value="Chromosome 1"/>
</dbReference>
<dbReference type="Pfam" id="PF14226">
    <property type="entry name" value="DIOX_N"/>
    <property type="match status" value="1"/>
</dbReference>
<organism evidence="7 8">
    <name type="scientific">Rhynchospora pubera</name>
    <dbReference type="NCBI Taxonomy" id="906938"/>
    <lineage>
        <taxon>Eukaryota</taxon>
        <taxon>Viridiplantae</taxon>
        <taxon>Streptophyta</taxon>
        <taxon>Embryophyta</taxon>
        <taxon>Tracheophyta</taxon>
        <taxon>Spermatophyta</taxon>
        <taxon>Magnoliopsida</taxon>
        <taxon>Liliopsida</taxon>
        <taxon>Poales</taxon>
        <taxon>Cyperaceae</taxon>
        <taxon>Cyperoideae</taxon>
        <taxon>Rhynchosporeae</taxon>
        <taxon>Rhynchospora</taxon>
    </lineage>
</organism>
<dbReference type="GO" id="GO:0046872">
    <property type="term" value="F:metal ion binding"/>
    <property type="evidence" value="ECO:0007669"/>
    <property type="project" value="UniProtKB-KW"/>
</dbReference>
<evidence type="ECO:0000256" key="5">
    <source>
        <dbReference type="RuleBase" id="RU003682"/>
    </source>
</evidence>
<dbReference type="InterPro" id="IPR027443">
    <property type="entry name" value="IPNS-like_sf"/>
</dbReference>
<dbReference type="InterPro" id="IPR050295">
    <property type="entry name" value="Plant_2OG-oxidoreductases"/>
</dbReference>
<dbReference type="InterPro" id="IPR005123">
    <property type="entry name" value="Oxoglu/Fe-dep_dioxygenase_dom"/>
</dbReference>
<feature type="domain" description="Fe2OG dioxygenase" evidence="6">
    <location>
        <begin position="219"/>
        <end position="320"/>
    </location>
</feature>
<evidence type="ECO:0000313" key="8">
    <source>
        <dbReference type="Proteomes" id="UP001140206"/>
    </source>
</evidence>
<comment type="similarity">
    <text evidence="1 5">Belongs to the iron/ascorbate-dependent oxidoreductase family.</text>
</comment>
<dbReference type="Pfam" id="PF03171">
    <property type="entry name" value="2OG-FeII_Oxy"/>
    <property type="match status" value="1"/>
</dbReference>